<comment type="caution">
    <text evidence="1">The sequence shown here is derived from an EMBL/GenBank/DDBJ whole genome shotgun (WGS) entry which is preliminary data.</text>
</comment>
<keyword evidence="2" id="KW-1185">Reference proteome</keyword>
<protein>
    <submittedName>
        <fullName evidence="1">Uncharacterized protein</fullName>
    </submittedName>
</protein>
<feature type="non-terminal residue" evidence="1">
    <location>
        <position position="54"/>
    </location>
</feature>
<organism evidence="1 2">
    <name type="scientific">Tieghemiomyces parasiticus</name>
    <dbReference type="NCBI Taxonomy" id="78921"/>
    <lineage>
        <taxon>Eukaryota</taxon>
        <taxon>Fungi</taxon>
        <taxon>Fungi incertae sedis</taxon>
        <taxon>Zoopagomycota</taxon>
        <taxon>Kickxellomycotina</taxon>
        <taxon>Dimargaritomycetes</taxon>
        <taxon>Dimargaritales</taxon>
        <taxon>Dimargaritaceae</taxon>
        <taxon>Tieghemiomyces</taxon>
    </lineage>
</organism>
<accession>A0A9W7ZKR8</accession>
<sequence>DCHQHYTRWHDMPDLTPEELQLIDDFPEVPTQIGFTHEELQSVLASLNGPFEIP</sequence>
<dbReference type="EMBL" id="JANBPT010002217">
    <property type="protein sequence ID" value="KAJ1903272.1"/>
    <property type="molecule type" value="Genomic_DNA"/>
</dbReference>
<dbReference type="AlphaFoldDB" id="A0A9W7ZKR8"/>
<name>A0A9W7ZKR8_9FUNG</name>
<gene>
    <name evidence="1" type="ORF">IWQ60_012601</name>
</gene>
<feature type="non-terminal residue" evidence="1">
    <location>
        <position position="1"/>
    </location>
</feature>
<evidence type="ECO:0000313" key="2">
    <source>
        <dbReference type="Proteomes" id="UP001150569"/>
    </source>
</evidence>
<reference evidence="1" key="1">
    <citation type="submission" date="2022-07" db="EMBL/GenBank/DDBJ databases">
        <title>Phylogenomic reconstructions and comparative analyses of Kickxellomycotina fungi.</title>
        <authorList>
            <person name="Reynolds N.K."/>
            <person name="Stajich J.E."/>
            <person name="Barry K."/>
            <person name="Grigoriev I.V."/>
            <person name="Crous P."/>
            <person name="Smith M.E."/>
        </authorList>
    </citation>
    <scope>NUCLEOTIDE SEQUENCE</scope>
    <source>
        <strain evidence="1">RSA 861</strain>
    </source>
</reference>
<proteinExistence type="predicted"/>
<evidence type="ECO:0000313" key="1">
    <source>
        <dbReference type="EMBL" id="KAJ1903272.1"/>
    </source>
</evidence>
<dbReference type="Proteomes" id="UP001150569">
    <property type="component" value="Unassembled WGS sequence"/>
</dbReference>